<dbReference type="Gene3D" id="2.60.200.20">
    <property type="match status" value="1"/>
</dbReference>
<keyword evidence="7" id="KW-1185">Reference proteome</keyword>
<dbReference type="EMBL" id="CAMXCT010000392">
    <property type="protein sequence ID" value="CAI3978173.1"/>
    <property type="molecule type" value="Genomic_DNA"/>
</dbReference>
<dbReference type="SUPFAM" id="SSF48452">
    <property type="entry name" value="TPR-like"/>
    <property type="match status" value="1"/>
</dbReference>
<dbReference type="OrthoDB" id="21204at2759"/>
<keyword evidence="3" id="KW-0472">Membrane</keyword>
<evidence type="ECO:0000256" key="2">
    <source>
        <dbReference type="SAM" id="MobiDB-lite"/>
    </source>
</evidence>
<dbReference type="InterPro" id="IPR050923">
    <property type="entry name" value="Cell_Proc_Reg/RNA_Proc"/>
</dbReference>
<dbReference type="AlphaFoldDB" id="A0A9P1BTJ0"/>
<evidence type="ECO:0000256" key="3">
    <source>
        <dbReference type="SAM" id="Phobius"/>
    </source>
</evidence>
<feature type="domain" description="FHA" evidence="4">
    <location>
        <begin position="334"/>
        <end position="395"/>
    </location>
</feature>
<dbReference type="InterPro" id="IPR011990">
    <property type="entry name" value="TPR-like_helical_dom_sf"/>
</dbReference>
<dbReference type="EMBL" id="CAMXCT020000392">
    <property type="protein sequence ID" value="CAL1131548.1"/>
    <property type="molecule type" value="Genomic_DNA"/>
</dbReference>
<gene>
    <name evidence="5" type="ORF">C1SCF055_LOCUS6246</name>
</gene>
<reference evidence="6 7" key="2">
    <citation type="submission" date="2024-05" db="EMBL/GenBank/DDBJ databases">
        <authorList>
            <person name="Chen Y."/>
            <person name="Shah S."/>
            <person name="Dougan E. K."/>
            <person name="Thang M."/>
            <person name="Chan C."/>
        </authorList>
    </citation>
    <scope>NUCLEOTIDE SEQUENCE [LARGE SCALE GENOMIC DNA]</scope>
</reference>
<accession>A0A9P1BTJ0</accession>
<feature type="compositionally biased region" description="Basic and acidic residues" evidence="2">
    <location>
        <begin position="8"/>
        <end position="18"/>
    </location>
</feature>
<dbReference type="SMART" id="SM00028">
    <property type="entry name" value="TPR"/>
    <property type="match status" value="2"/>
</dbReference>
<reference evidence="5" key="1">
    <citation type="submission" date="2022-10" db="EMBL/GenBank/DDBJ databases">
        <authorList>
            <person name="Chen Y."/>
            <person name="Dougan E. K."/>
            <person name="Chan C."/>
            <person name="Rhodes N."/>
            <person name="Thang M."/>
        </authorList>
    </citation>
    <scope>NUCLEOTIDE SEQUENCE</scope>
</reference>
<sequence>MIQLSHCPETRHDGHDPVKGFAAPSAKAPVPPAQALPGSDHLKLHYDRRWGSWRSNAVGVVAVVWADMQVEMENGLGQLSSLIQEIRKRLCEAFGKDAVVGVVDDHFSELKRLFVCLLCHSEECIEQRKLWRPLELPGVKVTWCDTIDSGSRQHIPRLETCWNPDGLQIDGMSLELPNRWVVLETAGPNICRVGSHWYDFARIFGQVAEACLVPTKSDIVHLVVRYLDSGGRGAYSAFKALTGKALYNPLTSVHGKDMCVLHAVYGTYSSLLRTAARGILPSKRLEWSSQVVALPKKPAKFQVKGPIYELYPLKRSSVSPSELLRIAPWGPAKLRLGKHRKCHLCIQDESAAVSNAHAELCLMVPLDYDGVADATVRLMVSDSSKNGTWVNEQRLAKERFEELKDGHVLRIADVARYAVRRFNTMGECQRALPPEEAPEFRVPACPHFLRDSTARSLVGQGTAQVVNGHPEDVAEGERKRQREKWQKLKEPDVKSADKIAMLDKIDPEVAQVREKISSQQQIMKQIKESTEITLKDWIQSQLSEFYSKLKKVDTSSQKIGREASRLRDTAGKQHEKELQALQKWGWRSCFLCGESLVDELQHGAVASRYPVMALSLRRVVALAVVALGVSSLSAAISFVALGGRTTGRSRVQMQATRANDKSDNFIDKAFTVMTDIVVAAMPLAQQEKDAYQFYRDGMQAQVAGDYSAALRAYAESLKLEEDPIDRSYIFYNLGIIFGSNGEYVKAVKYYHLALDQNKELCQAW</sequence>
<feature type="transmembrane region" description="Helical" evidence="3">
    <location>
        <begin position="619"/>
        <end position="643"/>
    </location>
</feature>
<organism evidence="5">
    <name type="scientific">Cladocopium goreaui</name>
    <dbReference type="NCBI Taxonomy" id="2562237"/>
    <lineage>
        <taxon>Eukaryota</taxon>
        <taxon>Sar</taxon>
        <taxon>Alveolata</taxon>
        <taxon>Dinophyceae</taxon>
        <taxon>Suessiales</taxon>
        <taxon>Symbiodiniaceae</taxon>
        <taxon>Cladocopium</taxon>
    </lineage>
</organism>
<name>A0A9P1BTJ0_9DINO</name>
<dbReference type="Pfam" id="PF00498">
    <property type="entry name" value="FHA"/>
    <property type="match status" value="1"/>
</dbReference>
<keyword evidence="1" id="KW-0802">TPR repeat</keyword>
<keyword evidence="3" id="KW-1133">Transmembrane helix</keyword>
<evidence type="ECO:0000313" key="5">
    <source>
        <dbReference type="EMBL" id="CAI3978173.1"/>
    </source>
</evidence>
<dbReference type="Gene3D" id="1.25.40.10">
    <property type="entry name" value="Tetratricopeptide repeat domain"/>
    <property type="match status" value="1"/>
</dbReference>
<comment type="caution">
    <text evidence="5">The sequence shown here is derived from an EMBL/GenBank/DDBJ whole genome shotgun (WGS) entry which is preliminary data.</text>
</comment>
<dbReference type="PROSITE" id="PS50005">
    <property type="entry name" value="TPR"/>
    <property type="match status" value="1"/>
</dbReference>
<dbReference type="InterPro" id="IPR008984">
    <property type="entry name" value="SMAD_FHA_dom_sf"/>
</dbReference>
<dbReference type="InterPro" id="IPR000253">
    <property type="entry name" value="FHA_dom"/>
</dbReference>
<dbReference type="CDD" id="cd00060">
    <property type="entry name" value="FHA"/>
    <property type="match status" value="1"/>
</dbReference>
<evidence type="ECO:0000313" key="6">
    <source>
        <dbReference type="EMBL" id="CAL4765485.1"/>
    </source>
</evidence>
<dbReference type="SUPFAM" id="SSF49879">
    <property type="entry name" value="SMAD/FHA domain"/>
    <property type="match status" value="1"/>
</dbReference>
<feature type="region of interest" description="Disordered" evidence="2">
    <location>
        <begin position="1"/>
        <end position="32"/>
    </location>
</feature>
<dbReference type="InterPro" id="IPR019734">
    <property type="entry name" value="TPR_rpt"/>
</dbReference>
<proteinExistence type="predicted"/>
<evidence type="ECO:0000259" key="4">
    <source>
        <dbReference type="PROSITE" id="PS50006"/>
    </source>
</evidence>
<dbReference type="PROSITE" id="PS50006">
    <property type="entry name" value="FHA_DOMAIN"/>
    <property type="match status" value="1"/>
</dbReference>
<dbReference type="PANTHER" id="PTHR23308">
    <property type="entry name" value="NUCLEAR INHIBITOR OF PROTEIN PHOSPHATASE-1"/>
    <property type="match status" value="1"/>
</dbReference>
<feature type="repeat" description="TPR" evidence="1">
    <location>
        <begin position="727"/>
        <end position="760"/>
    </location>
</feature>
<protein>
    <submittedName>
        <fullName evidence="6">Photosystem I assembly protein Ycf3</fullName>
    </submittedName>
</protein>
<evidence type="ECO:0000313" key="7">
    <source>
        <dbReference type="Proteomes" id="UP001152797"/>
    </source>
</evidence>
<evidence type="ECO:0000256" key="1">
    <source>
        <dbReference type="PROSITE-ProRule" id="PRU00339"/>
    </source>
</evidence>
<dbReference type="Proteomes" id="UP001152797">
    <property type="component" value="Unassembled WGS sequence"/>
</dbReference>
<keyword evidence="3" id="KW-0812">Transmembrane</keyword>
<dbReference type="EMBL" id="CAMXCT030000392">
    <property type="protein sequence ID" value="CAL4765485.1"/>
    <property type="molecule type" value="Genomic_DNA"/>
</dbReference>